<dbReference type="OrthoDB" id="932970at2"/>
<evidence type="ECO:0000313" key="2">
    <source>
        <dbReference type="EMBL" id="TLV02215.1"/>
    </source>
</evidence>
<reference evidence="2 3" key="1">
    <citation type="submission" date="2019-05" db="EMBL/GenBank/DDBJ databases">
        <authorList>
            <person name="Qu J.-H."/>
        </authorList>
    </citation>
    <scope>NUCLEOTIDE SEQUENCE [LARGE SCALE GENOMIC DNA]</scope>
    <source>
        <strain evidence="2 3">T17</strain>
    </source>
</reference>
<protein>
    <recommendedName>
        <fullName evidence="1">C1q domain-containing protein</fullName>
    </recommendedName>
</protein>
<evidence type="ECO:0000259" key="1">
    <source>
        <dbReference type="Pfam" id="PF00386"/>
    </source>
</evidence>
<dbReference type="Proteomes" id="UP000306402">
    <property type="component" value="Unassembled WGS sequence"/>
</dbReference>
<dbReference type="Gene3D" id="2.60.120.40">
    <property type="match status" value="1"/>
</dbReference>
<feature type="domain" description="C1q" evidence="1">
    <location>
        <begin position="212"/>
        <end position="328"/>
    </location>
</feature>
<dbReference type="EMBL" id="VCEJ01000002">
    <property type="protein sequence ID" value="TLV02215.1"/>
    <property type="molecule type" value="Genomic_DNA"/>
</dbReference>
<dbReference type="Pfam" id="PF00386">
    <property type="entry name" value="C1q"/>
    <property type="match status" value="1"/>
</dbReference>
<dbReference type="InterPro" id="IPR008983">
    <property type="entry name" value="Tumour_necrosis_fac-like_dom"/>
</dbReference>
<evidence type="ECO:0000313" key="3">
    <source>
        <dbReference type="Proteomes" id="UP000306402"/>
    </source>
</evidence>
<dbReference type="RefSeq" id="WP_138363424.1">
    <property type="nucleotide sequence ID" value="NZ_VCEJ01000002.1"/>
</dbReference>
<sequence>MRQNYTNTRTFTPPSVHDNRFSLLFIFLLTFLFSKNTFSQGVGIGTTDPDPSAALHIYGNFKKGLLIPSALLLSKSDKTSVPNPATALLVYNTNAAMYAGTGFYYNSGTTASPNWRSLNQWSLPYEGTGAEDQLLNFENYSNNANSATLRVHNVQGYALKTSGKIQIAGSAQSPGAGKVLTSDASGNATWEGAVAFRASGVKGNGGQKIAGQVETQIPFAGKDYDLGNNYNDFNGNPKNSFVAPKNGIYHFDAMLTRLTNLGAKVDFALVVKRGGNSTKISEASSELLSTDVYLLEGDQVYISVYSSTSDYYEYYTQERANFFSGHLLIKL</sequence>
<organism evidence="2 3">
    <name type="scientific">Dyadobacter luticola</name>
    <dbReference type="NCBI Taxonomy" id="1979387"/>
    <lineage>
        <taxon>Bacteria</taxon>
        <taxon>Pseudomonadati</taxon>
        <taxon>Bacteroidota</taxon>
        <taxon>Cytophagia</taxon>
        <taxon>Cytophagales</taxon>
        <taxon>Spirosomataceae</taxon>
        <taxon>Dyadobacter</taxon>
    </lineage>
</organism>
<gene>
    <name evidence="2" type="ORF">FEN17_00815</name>
</gene>
<comment type="caution">
    <text evidence="2">The sequence shown here is derived from an EMBL/GenBank/DDBJ whole genome shotgun (WGS) entry which is preliminary data.</text>
</comment>
<dbReference type="InterPro" id="IPR001073">
    <property type="entry name" value="C1q_dom"/>
</dbReference>
<dbReference type="AlphaFoldDB" id="A0A5R9L1J2"/>
<proteinExistence type="predicted"/>
<name>A0A5R9L1J2_9BACT</name>
<keyword evidence="3" id="KW-1185">Reference proteome</keyword>
<dbReference type="SUPFAM" id="SSF49842">
    <property type="entry name" value="TNF-like"/>
    <property type="match status" value="1"/>
</dbReference>
<accession>A0A5R9L1J2</accession>